<feature type="non-terminal residue" evidence="6">
    <location>
        <position position="54"/>
    </location>
</feature>
<keyword evidence="3" id="KW-1133">Transmembrane helix</keyword>
<evidence type="ECO:0000256" key="2">
    <source>
        <dbReference type="ARBA" id="ARBA00022692"/>
    </source>
</evidence>
<dbReference type="InterPro" id="IPR043203">
    <property type="entry name" value="VGCC_Ca_Na"/>
</dbReference>
<comment type="caution">
    <text evidence="6">The sequence shown here is derived from an EMBL/GenBank/DDBJ whole genome shotgun (WGS) entry which is preliminary data.</text>
</comment>
<dbReference type="Proteomes" id="UP001529510">
    <property type="component" value="Unassembled WGS sequence"/>
</dbReference>
<evidence type="ECO:0000259" key="5">
    <source>
        <dbReference type="Pfam" id="PF00520"/>
    </source>
</evidence>
<evidence type="ECO:0000256" key="3">
    <source>
        <dbReference type="ARBA" id="ARBA00022989"/>
    </source>
</evidence>
<organism evidence="6 7">
    <name type="scientific">Cirrhinus mrigala</name>
    <name type="common">Mrigala</name>
    <dbReference type="NCBI Taxonomy" id="683832"/>
    <lineage>
        <taxon>Eukaryota</taxon>
        <taxon>Metazoa</taxon>
        <taxon>Chordata</taxon>
        <taxon>Craniata</taxon>
        <taxon>Vertebrata</taxon>
        <taxon>Euteleostomi</taxon>
        <taxon>Actinopterygii</taxon>
        <taxon>Neopterygii</taxon>
        <taxon>Teleostei</taxon>
        <taxon>Ostariophysi</taxon>
        <taxon>Cypriniformes</taxon>
        <taxon>Cyprinidae</taxon>
        <taxon>Labeoninae</taxon>
        <taxon>Labeonini</taxon>
        <taxon>Cirrhinus</taxon>
    </lineage>
</organism>
<evidence type="ECO:0000256" key="1">
    <source>
        <dbReference type="ARBA" id="ARBA00004141"/>
    </source>
</evidence>
<reference evidence="6 7" key="1">
    <citation type="submission" date="2024-05" db="EMBL/GenBank/DDBJ databases">
        <title>Genome sequencing and assembly of Indian major carp, Cirrhinus mrigala (Hamilton, 1822).</title>
        <authorList>
            <person name="Mohindra V."/>
            <person name="Chowdhury L.M."/>
            <person name="Lal K."/>
            <person name="Jena J.K."/>
        </authorList>
    </citation>
    <scope>NUCLEOTIDE SEQUENCE [LARGE SCALE GENOMIC DNA]</scope>
    <source>
        <strain evidence="6">CM1030</strain>
        <tissue evidence="6">Blood</tissue>
    </source>
</reference>
<proteinExistence type="predicted"/>
<dbReference type="AlphaFoldDB" id="A0ABD0RRL5"/>
<sequence length="54" mass="6039">EFACGVRKCPEKYTCSGSWIGPNDGITQFDNILFAVLTVFQCITMEGWTAVLYN</sequence>
<dbReference type="EMBL" id="JAMKFB020000002">
    <property type="protein sequence ID" value="KAL0200000.1"/>
    <property type="molecule type" value="Genomic_DNA"/>
</dbReference>
<dbReference type="Pfam" id="PF00520">
    <property type="entry name" value="Ion_trans"/>
    <property type="match status" value="1"/>
</dbReference>
<dbReference type="GO" id="GO:0016020">
    <property type="term" value="C:membrane"/>
    <property type="evidence" value="ECO:0007669"/>
    <property type="project" value="UniProtKB-SubCell"/>
</dbReference>
<evidence type="ECO:0000313" key="6">
    <source>
        <dbReference type="EMBL" id="KAL0200000.1"/>
    </source>
</evidence>
<keyword evidence="7" id="KW-1185">Reference proteome</keyword>
<dbReference type="PANTHER" id="PTHR10037:SF295">
    <property type="entry name" value="VOLTAGE-DEPENDENT R-TYPE CALCIUM CHANNEL SUBUNIT ALPHA-1E ISOFORM X2"/>
    <property type="match status" value="1"/>
</dbReference>
<gene>
    <name evidence="6" type="ORF">M9458_003187</name>
</gene>
<dbReference type="Gene3D" id="1.10.287.70">
    <property type="match status" value="1"/>
</dbReference>
<evidence type="ECO:0000256" key="4">
    <source>
        <dbReference type="ARBA" id="ARBA00023136"/>
    </source>
</evidence>
<name>A0ABD0RRL5_CIRMR</name>
<feature type="domain" description="Ion transport" evidence="5">
    <location>
        <begin position="16"/>
        <end position="54"/>
    </location>
</feature>
<protein>
    <recommendedName>
        <fullName evidence="5">Ion transport domain-containing protein</fullName>
    </recommendedName>
</protein>
<feature type="non-terminal residue" evidence="6">
    <location>
        <position position="1"/>
    </location>
</feature>
<keyword evidence="4" id="KW-0472">Membrane</keyword>
<dbReference type="InterPro" id="IPR005821">
    <property type="entry name" value="Ion_trans_dom"/>
</dbReference>
<comment type="subcellular location">
    <subcellularLocation>
        <location evidence="1">Membrane</location>
        <topology evidence="1">Multi-pass membrane protein</topology>
    </subcellularLocation>
</comment>
<evidence type="ECO:0000313" key="7">
    <source>
        <dbReference type="Proteomes" id="UP001529510"/>
    </source>
</evidence>
<dbReference type="PANTHER" id="PTHR10037">
    <property type="entry name" value="VOLTAGE-GATED CATION CHANNEL CALCIUM AND SODIUM"/>
    <property type="match status" value="1"/>
</dbReference>
<keyword evidence="2" id="KW-0812">Transmembrane</keyword>
<accession>A0ABD0RRL5</accession>